<gene>
    <name evidence="2" type="ORF">SCHIN_v1c04090</name>
</gene>
<evidence type="ECO:0008006" key="4">
    <source>
        <dbReference type="Google" id="ProtNLM"/>
    </source>
</evidence>
<dbReference type="AlphaFoldDB" id="A0A5B9Y4J6"/>
<protein>
    <recommendedName>
        <fullName evidence="4">BIG2 domain-containing protein</fullName>
    </recommendedName>
</protein>
<dbReference type="KEGG" id="schi:SCHIN_v1c04090"/>
<dbReference type="Gene3D" id="2.60.40.1080">
    <property type="match status" value="1"/>
</dbReference>
<evidence type="ECO:0000313" key="3">
    <source>
        <dbReference type="Proteomes" id="UP000323144"/>
    </source>
</evidence>
<keyword evidence="1" id="KW-0732">Signal</keyword>
<proteinExistence type="predicted"/>
<reference evidence="2 3" key="1">
    <citation type="submission" date="2019-08" db="EMBL/GenBank/DDBJ databases">
        <title>Complete genome sequence of Spiroplasma chinense CCH (DSM 19755).</title>
        <authorList>
            <person name="Shen H.-Y."/>
            <person name="Lin Y.-C."/>
            <person name="Chou L."/>
            <person name="Kuo C.-H."/>
        </authorList>
    </citation>
    <scope>NUCLEOTIDE SEQUENCE [LARGE SCALE GENOMIC DNA]</scope>
    <source>
        <strain evidence="2 3">CCH</strain>
    </source>
</reference>
<organism evidence="2 3">
    <name type="scientific">Spiroplasma chinense</name>
    <dbReference type="NCBI Taxonomy" id="216932"/>
    <lineage>
        <taxon>Bacteria</taxon>
        <taxon>Bacillati</taxon>
        <taxon>Mycoplasmatota</taxon>
        <taxon>Mollicutes</taxon>
        <taxon>Entomoplasmatales</taxon>
        <taxon>Spiroplasmataceae</taxon>
        <taxon>Spiroplasma</taxon>
    </lineage>
</organism>
<dbReference type="EMBL" id="CP043026">
    <property type="protein sequence ID" value="QEH61606.1"/>
    <property type="molecule type" value="Genomic_DNA"/>
</dbReference>
<sequence>MKKLLTLLAVSIPVSSVTTIVACDPIPFEIKINLETDVKNTELGDITLTNETTTQQKGEKVLSVAISKNSKLKNKNDWFIMTLRNDEKSAELVCKPEREEKGSCSGSVEFTFAFKTTPVISKISDITVDYGTPSTSVDIEIANPSSDGKLTVSSSNANVEATVSDLKLQLKLKDGVTATTESSITLKYPDAADVTFKVKFIGKPVISAVSDKKLEEGKETSFTVGIENQLEGSTLSATSKDDKVAEVSVKGLDVTIKAIAKGTTEITLSYKEAIDVKFSVEVVEEGTGPIQLKLEDVQNNATIKGIKDLADLDAVNAELAKAEIEGIKSLDATLKTDSKTDVTVKITTEEGYTIDKDTFDITGAIKATEPEEPEEPGDVELKLEDVQNNATIKGIKDLADLDAVNAELAKAKIVGIKSLDATLKTDSKTDVTVKITTEEGYTIDKDTFDITGAIKATEPEEPEEPGDVELKLEDVQNNATIKGIKDLADLDAVNAELAKAEIEGIKSLDATLKTDSETDVTVKITTEEGYTIDKDTFDITGAIKATEPEEPEEPGDIQLKLEDVQNNATIKGIKDLADLDAVNAELAKAEIEGIKSLDATLKTDSKTDVTVKITTEEGYTIDKDTFDITGAIKATEPEEPEEPGDVELKLEDVQNNATIKGIKDLADLDAVNAELAKVEIKGIESLDAEMSGDSTTDVVVTIKTSQGYTIDTDTFIIEGAIAVE</sequence>
<dbReference type="PROSITE" id="PS51257">
    <property type="entry name" value="PROKAR_LIPOPROTEIN"/>
    <property type="match status" value="1"/>
</dbReference>
<evidence type="ECO:0000256" key="1">
    <source>
        <dbReference type="SAM" id="SignalP"/>
    </source>
</evidence>
<accession>A0A5B9Y4J6</accession>
<dbReference type="Proteomes" id="UP000323144">
    <property type="component" value="Chromosome"/>
</dbReference>
<evidence type="ECO:0000313" key="2">
    <source>
        <dbReference type="EMBL" id="QEH61606.1"/>
    </source>
</evidence>
<name>A0A5B9Y4J6_9MOLU</name>
<feature type="signal peptide" evidence="1">
    <location>
        <begin position="1"/>
        <end position="22"/>
    </location>
</feature>
<dbReference type="RefSeq" id="WP_166507998.1">
    <property type="nucleotide sequence ID" value="NZ_CP043026.1"/>
</dbReference>
<feature type="chain" id="PRO_5022975680" description="BIG2 domain-containing protein" evidence="1">
    <location>
        <begin position="23"/>
        <end position="724"/>
    </location>
</feature>
<keyword evidence="3" id="KW-1185">Reference proteome</keyword>